<sequence length="347" mass="39632">MQISEENEIKYYPQTNCNVTINGNDSISIPISEIRIPVKTGITLAGKIFGNLPSTSPKNKIIAFHGWLDNCELYSDIAPRIVANYYKKNETISFIAFDSAGHGLSEHRSNDYGEVYYFWDYLADFISALEILDWKNCTLLGHSYGGIIAYALASSYPTKFNGLIVYENLGFMNFQTPEMHPMLLSEYIKLKTNDTKRNNKRNLKVFPTFDSACENRAQGRYSTSLSVSRKLLKRGLKRIKPDHSKNIKGGYIYTYDPRVVYSNYILPITWNLDQVKSFFGRIKCSTFVILASNGLYPDGDTEERLKNITNAKKFKYAVVKGNHHFLLEEESIDELSQLTNSFLDSLE</sequence>
<dbReference type="PANTHER" id="PTHR43798">
    <property type="entry name" value="MONOACYLGLYCEROL LIPASE"/>
    <property type="match status" value="1"/>
</dbReference>
<protein>
    <submittedName>
        <fullName evidence="4">Alpha/beta-hydrolase</fullName>
    </submittedName>
</protein>
<evidence type="ECO:0000259" key="3">
    <source>
        <dbReference type="Pfam" id="PF00561"/>
    </source>
</evidence>
<evidence type="ECO:0000256" key="2">
    <source>
        <dbReference type="ARBA" id="ARBA00022801"/>
    </source>
</evidence>
<organism evidence="4 5">
    <name type="scientific">Anaeromyces robustus</name>
    <dbReference type="NCBI Taxonomy" id="1754192"/>
    <lineage>
        <taxon>Eukaryota</taxon>
        <taxon>Fungi</taxon>
        <taxon>Fungi incertae sedis</taxon>
        <taxon>Chytridiomycota</taxon>
        <taxon>Chytridiomycota incertae sedis</taxon>
        <taxon>Neocallimastigomycetes</taxon>
        <taxon>Neocallimastigales</taxon>
        <taxon>Neocallimastigaceae</taxon>
        <taxon>Anaeromyces</taxon>
    </lineage>
</organism>
<keyword evidence="2 4" id="KW-0378">Hydrolase</keyword>
<feature type="domain" description="AB hydrolase-1" evidence="3">
    <location>
        <begin position="61"/>
        <end position="329"/>
    </location>
</feature>
<dbReference type="Pfam" id="PF00561">
    <property type="entry name" value="Abhydrolase_1"/>
    <property type="match status" value="1"/>
</dbReference>
<evidence type="ECO:0000313" key="5">
    <source>
        <dbReference type="Proteomes" id="UP000193944"/>
    </source>
</evidence>
<dbReference type="SUPFAM" id="SSF53474">
    <property type="entry name" value="alpha/beta-Hydrolases"/>
    <property type="match status" value="1"/>
</dbReference>
<evidence type="ECO:0000256" key="1">
    <source>
        <dbReference type="ARBA" id="ARBA00008645"/>
    </source>
</evidence>
<dbReference type="AlphaFoldDB" id="A0A1Y1WNR8"/>
<reference evidence="4 5" key="2">
    <citation type="submission" date="2016-08" db="EMBL/GenBank/DDBJ databases">
        <title>Pervasive Adenine N6-methylation of Active Genes in Fungi.</title>
        <authorList>
            <consortium name="DOE Joint Genome Institute"/>
            <person name="Mondo S.J."/>
            <person name="Dannebaum R.O."/>
            <person name="Kuo R.C."/>
            <person name="Labutti K."/>
            <person name="Haridas S."/>
            <person name="Kuo A."/>
            <person name="Salamov A."/>
            <person name="Ahrendt S.R."/>
            <person name="Lipzen A."/>
            <person name="Sullivan W."/>
            <person name="Andreopoulos W.B."/>
            <person name="Clum A."/>
            <person name="Lindquist E."/>
            <person name="Daum C."/>
            <person name="Ramamoorthy G.K."/>
            <person name="Gryganskyi A."/>
            <person name="Culley D."/>
            <person name="Magnuson J.K."/>
            <person name="James T.Y."/>
            <person name="O'Malley M.A."/>
            <person name="Stajich J.E."/>
            <person name="Spatafora J.W."/>
            <person name="Visel A."/>
            <person name="Grigoriev I.V."/>
        </authorList>
    </citation>
    <scope>NUCLEOTIDE SEQUENCE [LARGE SCALE GENOMIC DNA]</scope>
    <source>
        <strain evidence="4 5">S4</strain>
    </source>
</reference>
<keyword evidence="5" id="KW-1185">Reference proteome</keyword>
<dbReference type="GO" id="GO:0016787">
    <property type="term" value="F:hydrolase activity"/>
    <property type="evidence" value="ECO:0007669"/>
    <property type="project" value="UniProtKB-KW"/>
</dbReference>
<name>A0A1Y1WNR8_9FUNG</name>
<comment type="similarity">
    <text evidence="1">Belongs to the AB hydrolase superfamily.</text>
</comment>
<proteinExistence type="inferred from homology"/>
<comment type="caution">
    <text evidence="4">The sequence shown here is derived from an EMBL/GenBank/DDBJ whole genome shotgun (WGS) entry which is preliminary data.</text>
</comment>
<dbReference type="PANTHER" id="PTHR43798:SF14">
    <property type="entry name" value="SERINE HYDROLASE-LIKE PROTEIN DDB_G0286239"/>
    <property type="match status" value="1"/>
</dbReference>
<accession>A0A1Y1WNR8</accession>
<dbReference type="GO" id="GO:0016020">
    <property type="term" value="C:membrane"/>
    <property type="evidence" value="ECO:0007669"/>
    <property type="project" value="TreeGrafter"/>
</dbReference>
<dbReference type="OrthoDB" id="408373at2759"/>
<dbReference type="Proteomes" id="UP000193944">
    <property type="component" value="Unassembled WGS sequence"/>
</dbReference>
<dbReference type="Gene3D" id="3.40.50.1820">
    <property type="entry name" value="alpha/beta hydrolase"/>
    <property type="match status" value="1"/>
</dbReference>
<dbReference type="EMBL" id="MCFG01000376">
    <property type="protein sequence ID" value="ORX75132.1"/>
    <property type="molecule type" value="Genomic_DNA"/>
</dbReference>
<evidence type="ECO:0000313" key="4">
    <source>
        <dbReference type="EMBL" id="ORX75132.1"/>
    </source>
</evidence>
<dbReference type="InterPro" id="IPR050266">
    <property type="entry name" value="AB_hydrolase_sf"/>
</dbReference>
<gene>
    <name evidence="4" type="ORF">BCR32DRAFT_272093</name>
</gene>
<dbReference type="InterPro" id="IPR029058">
    <property type="entry name" value="AB_hydrolase_fold"/>
</dbReference>
<reference evidence="4 5" key="1">
    <citation type="submission" date="2016-08" db="EMBL/GenBank/DDBJ databases">
        <title>A Parts List for Fungal Cellulosomes Revealed by Comparative Genomics.</title>
        <authorList>
            <consortium name="DOE Joint Genome Institute"/>
            <person name="Haitjema C.H."/>
            <person name="Gilmore S.P."/>
            <person name="Henske J.K."/>
            <person name="Solomon K.V."/>
            <person name="De Groot R."/>
            <person name="Kuo A."/>
            <person name="Mondo S.J."/>
            <person name="Salamov A.A."/>
            <person name="Labutti K."/>
            <person name="Zhao Z."/>
            <person name="Chiniquy J."/>
            <person name="Barry K."/>
            <person name="Brewer H.M."/>
            <person name="Purvine S.O."/>
            <person name="Wright A.T."/>
            <person name="Boxma B."/>
            <person name="Van Alen T."/>
            <person name="Hackstein J.H."/>
            <person name="Baker S.E."/>
            <person name="Grigoriev I.V."/>
            <person name="O'Malley M.A."/>
        </authorList>
    </citation>
    <scope>NUCLEOTIDE SEQUENCE [LARGE SCALE GENOMIC DNA]</scope>
    <source>
        <strain evidence="4 5">S4</strain>
    </source>
</reference>
<dbReference type="InterPro" id="IPR000073">
    <property type="entry name" value="AB_hydrolase_1"/>
</dbReference>
<dbReference type="STRING" id="1754192.A0A1Y1WNR8"/>